<evidence type="ECO:0000256" key="5">
    <source>
        <dbReference type="ARBA" id="ARBA00022448"/>
    </source>
</evidence>
<name>A0A0C3JUP6_PISTI</name>
<keyword evidence="7" id="KW-0653">Protein transport</keyword>
<keyword evidence="6" id="KW-0509">mRNA transport</keyword>
<feature type="coiled-coil region" evidence="14">
    <location>
        <begin position="369"/>
        <end position="406"/>
    </location>
</feature>
<feature type="compositionally biased region" description="Low complexity" evidence="15">
    <location>
        <begin position="117"/>
        <end position="131"/>
    </location>
</feature>
<keyword evidence="14" id="KW-0175">Coiled coil</keyword>
<feature type="compositionally biased region" description="Polar residues" evidence="15">
    <location>
        <begin position="53"/>
        <end position="65"/>
    </location>
</feature>
<dbReference type="Proteomes" id="UP000054217">
    <property type="component" value="Unassembled WGS sequence"/>
</dbReference>
<evidence type="ECO:0000256" key="10">
    <source>
        <dbReference type="ARBA" id="ARBA00023242"/>
    </source>
</evidence>
<dbReference type="Pfam" id="PF05064">
    <property type="entry name" value="Nsp1_C"/>
    <property type="match status" value="1"/>
</dbReference>
<dbReference type="GO" id="GO:0051028">
    <property type="term" value="P:mRNA transport"/>
    <property type="evidence" value="ECO:0007669"/>
    <property type="project" value="UniProtKB-KW"/>
</dbReference>
<organism evidence="17 18">
    <name type="scientific">Pisolithus tinctorius Marx 270</name>
    <dbReference type="NCBI Taxonomy" id="870435"/>
    <lineage>
        <taxon>Eukaryota</taxon>
        <taxon>Fungi</taxon>
        <taxon>Dikarya</taxon>
        <taxon>Basidiomycota</taxon>
        <taxon>Agaricomycotina</taxon>
        <taxon>Agaricomycetes</taxon>
        <taxon>Agaricomycetidae</taxon>
        <taxon>Boletales</taxon>
        <taxon>Sclerodermatineae</taxon>
        <taxon>Pisolithaceae</taxon>
        <taxon>Pisolithus</taxon>
    </lineage>
</organism>
<feature type="compositionally biased region" description="Polar residues" evidence="15">
    <location>
        <begin position="206"/>
        <end position="215"/>
    </location>
</feature>
<evidence type="ECO:0000256" key="7">
    <source>
        <dbReference type="ARBA" id="ARBA00022927"/>
    </source>
</evidence>
<reference evidence="18" key="2">
    <citation type="submission" date="2015-01" db="EMBL/GenBank/DDBJ databases">
        <title>Evolutionary Origins and Diversification of the Mycorrhizal Mutualists.</title>
        <authorList>
            <consortium name="DOE Joint Genome Institute"/>
            <consortium name="Mycorrhizal Genomics Consortium"/>
            <person name="Kohler A."/>
            <person name="Kuo A."/>
            <person name="Nagy L.G."/>
            <person name="Floudas D."/>
            <person name="Copeland A."/>
            <person name="Barry K.W."/>
            <person name="Cichocki N."/>
            <person name="Veneault-Fourrey C."/>
            <person name="LaButti K."/>
            <person name="Lindquist E.A."/>
            <person name="Lipzen A."/>
            <person name="Lundell T."/>
            <person name="Morin E."/>
            <person name="Murat C."/>
            <person name="Riley R."/>
            <person name="Ohm R."/>
            <person name="Sun H."/>
            <person name="Tunlid A."/>
            <person name="Henrissat B."/>
            <person name="Grigoriev I.V."/>
            <person name="Hibbett D.S."/>
            <person name="Martin F."/>
        </authorList>
    </citation>
    <scope>NUCLEOTIDE SEQUENCE [LARGE SCALE GENOMIC DNA]</scope>
    <source>
        <strain evidence="18">Marx 270</strain>
    </source>
</reference>
<feature type="domain" description="Nucleoporin NSP1-like C-terminal" evidence="16">
    <location>
        <begin position="312"/>
        <end position="411"/>
    </location>
</feature>
<feature type="compositionally biased region" description="Polar residues" evidence="15">
    <location>
        <begin position="1"/>
        <end position="14"/>
    </location>
</feature>
<keyword evidence="18" id="KW-1185">Reference proteome</keyword>
<evidence type="ECO:0000256" key="3">
    <source>
        <dbReference type="ARBA" id="ARBA00004620"/>
    </source>
</evidence>
<feature type="region of interest" description="Disordered" evidence="15">
    <location>
        <begin position="203"/>
        <end position="262"/>
    </location>
</feature>
<feature type="region of interest" description="Disordered" evidence="15">
    <location>
        <begin position="1"/>
        <end position="131"/>
    </location>
</feature>
<proteinExistence type="inferred from homology"/>
<dbReference type="InterPro" id="IPR007758">
    <property type="entry name" value="Nucleoporin_NSP1_C"/>
</dbReference>
<dbReference type="GO" id="GO:0005543">
    <property type="term" value="F:phospholipid binding"/>
    <property type="evidence" value="ECO:0007669"/>
    <property type="project" value="TreeGrafter"/>
</dbReference>
<comment type="similarity">
    <text evidence="4">Belongs to the nucleoporin NSP1/NUP62 family.</text>
</comment>
<feature type="region of interest" description="Disordered" evidence="15">
    <location>
        <begin position="168"/>
        <end position="187"/>
    </location>
</feature>
<dbReference type="EMBL" id="KN831947">
    <property type="protein sequence ID" value="KIO12833.1"/>
    <property type="molecule type" value="Genomic_DNA"/>
</dbReference>
<evidence type="ECO:0000256" key="4">
    <source>
        <dbReference type="ARBA" id="ARBA00005911"/>
    </source>
</evidence>
<keyword evidence="5" id="KW-0813">Transport</keyword>
<dbReference type="HOGENOM" id="CLU_018823_1_0_1"/>
<evidence type="ECO:0000256" key="13">
    <source>
        <dbReference type="ARBA" id="ARBA00081079"/>
    </source>
</evidence>
<evidence type="ECO:0000256" key="6">
    <source>
        <dbReference type="ARBA" id="ARBA00022816"/>
    </source>
</evidence>
<keyword evidence="8" id="KW-0811">Translocation</keyword>
<dbReference type="GO" id="GO:0006606">
    <property type="term" value="P:protein import into nucleus"/>
    <property type="evidence" value="ECO:0007669"/>
    <property type="project" value="TreeGrafter"/>
</dbReference>
<evidence type="ECO:0000256" key="9">
    <source>
        <dbReference type="ARBA" id="ARBA00023132"/>
    </source>
</evidence>
<evidence type="ECO:0000256" key="2">
    <source>
        <dbReference type="ARBA" id="ARBA00004567"/>
    </source>
</evidence>
<evidence type="ECO:0000256" key="1">
    <source>
        <dbReference type="ARBA" id="ARBA00004335"/>
    </source>
</evidence>
<feature type="compositionally biased region" description="Basic and acidic residues" evidence="15">
    <location>
        <begin position="252"/>
        <end position="262"/>
    </location>
</feature>
<comment type="subcellular location">
    <subcellularLocation>
        <location evidence="1">Nucleus membrane</location>
        <topology evidence="1">Peripheral membrane protein</topology>
        <orientation evidence="1">Cytoplasmic side</orientation>
    </subcellularLocation>
    <subcellularLocation>
        <location evidence="3">Nucleus membrane</location>
        <topology evidence="3">Peripheral membrane protein</topology>
        <orientation evidence="3">Nucleoplasmic side</orientation>
    </subcellularLocation>
    <subcellularLocation>
        <location evidence="2">Nucleus</location>
        <location evidence="2">Nuclear pore complex</location>
    </subcellularLocation>
</comment>
<feature type="compositionally biased region" description="Low complexity" evidence="15">
    <location>
        <begin position="71"/>
        <end position="105"/>
    </location>
</feature>
<reference evidence="17 18" key="1">
    <citation type="submission" date="2014-04" db="EMBL/GenBank/DDBJ databases">
        <authorList>
            <consortium name="DOE Joint Genome Institute"/>
            <person name="Kuo A."/>
            <person name="Kohler A."/>
            <person name="Costa M.D."/>
            <person name="Nagy L.G."/>
            <person name="Floudas D."/>
            <person name="Copeland A."/>
            <person name="Barry K.W."/>
            <person name="Cichocki N."/>
            <person name="Veneault-Fourrey C."/>
            <person name="LaButti K."/>
            <person name="Lindquist E.A."/>
            <person name="Lipzen A."/>
            <person name="Lundell T."/>
            <person name="Morin E."/>
            <person name="Murat C."/>
            <person name="Sun H."/>
            <person name="Tunlid A."/>
            <person name="Henrissat B."/>
            <person name="Grigoriev I.V."/>
            <person name="Hibbett D.S."/>
            <person name="Martin F."/>
            <person name="Nordberg H.P."/>
            <person name="Cantor M.N."/>
            <person name="Hua S.X."/>
        </authorList>
    </citation>
    <scope>NUCLEOTIDE SEQUENCE [LARGE SCALE GENOMIC DNA]</scope>
    <source>
        <strain evidence="17 18">Marx 270</strain>
    </source>
</reference>
<evidence type="ECO:0000256" key="12">
    <source>
        <dbReference type="ARBA" id="ARBA00078941"/>
    </source>
</evidence>
<gene>
    <name evidence="17" type="ORF">M404DRAFT_697521</name>
</gene>
<evidence type="ECO:0000256" key="11">
    <source>
        <dbReference type="ARBA" id="ARBA00068864"/>
    </source>
</evidence>
<dbReference type="GO" id="GO:0006405">
    <property type="term" value="P:RNA export from nucleus"/>
    <property type="evidence" value="ECO:0007669"/>
    <property type="project" value="TreeGrafter"/>
</dbReference>
<dbReference type="FunFam" id="1.20.5.170:FF:000040">
    <property type="entry name" value="Nuclear pore glycoprotein p62"/>
    <property type="match status" value="1"/>
</dbReference>
<evidence type="ECO:0000259" key="16">
    <source>
        <dbReference type="Pfam" id="PF05064"/>
    </source>
</evidence>
<feature type="compositionally biased region" description="Low complexity" evidence="15">
    <location>
        <begin position="19"/>
        <end position="32"/>
    </location>
</feature>
<evidence type="ECO:0000256" key="8">
    <source>
        <dbReference type="ARBA" id="ARBA00023010"/>
    </source>
</evidence>
<dbReference type="InterPro" id="IPR026010">
    <property type="entry name" value="NSP1/NUP62"/>
</dbReference>
<keyword evidence="10" id="KW-0539">Nucleus</keyword>
<dbReference type="GO" id="GO:0031965">
    <property type="term" value="C:nuclear membrane"/>
    <property type="evidence" value="ECO:0007669"/>
    <property type="project" value="UniProtKB-SubCell"/>
</dbReference>
<protein>
    <recommendedName>
        <fullName evidence="11">Nucleoporin NSP1</fullName>
    </recommendedName>
    <alternativeName>
        <fullName evidence="12">Nuclear pore protein NSP1</fullName>
    </alternativeName>
    <alternativeName>
        <fullName evidence="13">Nucleoskeletal-like protein</fullName>
    </alternativeName>
</protein>
<dbReference type="PANTHER" id="PTHR12084">
    <property type="entry name" value="NUCLEAR PORE GLYCOPROTEIN P62-RELATED"/>
    <property type="match status" value="1"/>
</dbReference>
<sequence length="533" mass="53723">MSAPQQNNQPSSFGSGIFGTTAGNAGTGTSSTVPSFSLNTSNSSPGLFGNTGSGASFFSNPTSSGGLFGKPTTPTTGAPSTSAPGTVPSLFGGTTTSTLPTSTSSIFGKAASPAPGVPSSTAPGASVAGAATGTTPTTTAINSAGSSFFSIPPASSVQSIFGNLGGTGAPAPATSKPTSFVPLTPNATAAPTTASTASFLASATTQGKDGTSTTVPPAAPTGGLFGAVPPKGDSTEKKDTPRAASPFGLFGSKDKAAPSEKTDAAAPAAGLFGGKLGAATGGGATTLTASTLAPKDGDKAKDAASPSATIAVAPPSVLKGKTIEEIVNKWSSELENQVREFNKFAAEVAVWDRALMENGNNLAALYSHVVAVEREQTEIEQTLDHIEQQQRDLSATLDAYERSTEEILGSQGGSLRSLDTGPADTERDKNYVLATELHAHLDDLSTSLTQMIDSVNTLSLSATNSVSPHSGDDPMMQISQILNSHLESLQWIDGAVREVEGKVTEVERRVRDAGLGNSLGNGLARQRGFGLPR</sequence>
<evidence type="ECO:0000313" key="18">
    <source>
        <dbReference type="Proteomes" id="UP000054217"/>
    </source>
</evidence>
<dbReference type="STRING" id="870435.A0A0C3JUP6"/>
<feature type="compositionally biased region" description="Polar residues" evidence="15">
    <location>
        <begin position="33"/>
        <end position="45"/>
    </location>
</feature>
<keyword evidence="9" id="KW-0906">Nuclear pore complex</keyword>
<evidence type="ECO:0000256" key="14">
    <source>
        <dbReference type="SAM" id="Coils"/>
    </source>
</evidence>
<evidence type="ECO:0000256" key="15">
    <source>
        <dbReference type="SAM" id="MobiDB-lite"/>
    </source>
</evidence>
<dbReference type="OrthoDB" id="344345at2759"/>
<dbReference type="GO" id="GO:0044613">
    <property type="term" value="C:nuclear pore central transport channel"/>
    <property type="evidence" value="ECO:0007669"/>
    <property type="project" value="TreeGrafter"/>
</dbReference>
<accession>A0A0C3JUP6</accession>
<dbReference type="FunCoup" id="A0A0C3JUP6">
    <property type="interactions" value="102"/>
</dbReference>
<dbReference type="AlphaFoldDB" id="A0A0C3JUP6"/>
<evidence type="ECO:0000313" key="17">
    <source>
        <dbReference type="EMBL" id="KIO12833.1"/>
    </source>
</evidence>
<dbReference type="InParanoid" id="A0A0C3JUP6"/>
<dbReference type="Gene3D" id="1.20.5.170">
    <property type="match status" value="1"/>
</dbReference>
<dbReference type="GO" id="GO:0017056">
    <property type="term" value="F:structural constituent of nuclear pore"/>
    <property type="evidence" value="ECO:0007669"/>
    <property type="project" value="InterPro"/>
</dbReference>
<dbReference type="PANTHER" id="PTHR12084:SF0">
    <property type="entry name" value="NUCLEAR PORE GLYCOPROTEIN P62"/>
    <property type="match status" value="1"/>
</dbReference>